<feature type="compositionally biased region" description="Polar residues" evidence="1">
    <location>
        <begin position="1"/>
        <end position="13"/>
    </location>
</feature>
<evidence type="ECO:0000313" key="3">
    <source>
        <dbReference type="WBParaSite" id="ALUE_0000357501-mRNA-1"/>
    </source>
</evidence>
<keyword evidence="2" id="KW-1185">Reference proteome</keyword>
<evidence type="ECO:0000256" key="1">
    <source>
        <dbReference type="SAM" id="MobiDB-lite"/>
    </source>
</evidence>
<feature type="compositionally biased region" description="Basic and acidic residues" evidence="1">
    <location>
        <begin position="117"/>
        <end position="127"/>
    </location>
</feature>
<dbReference type="AlphaFoldDB" id="A0A0M3HP30"/>
<evidence type="ECO:0000313" key="2">
    <source>
        <dbReference type="Proteomes" id="UP000036681"/>
    </source>
</evidence>
<feature type="region of interest" description="Disordered" evidence="1">
    <location>
        <begin position="99"/>
        <end position="127"/>
    </location>
</feature>
<proteinExistence type="predicted"/>
<sequence>MSHGSRSLTSLSAANGGYEQRSRSRSHSRSRMVIERTEVKSGNAAGGGYMQVEVHEISMAMETMLDNSAPPPYHMPIRVDYSPTVHAEYVADAEEWAANGKRSRAHTNESLGSVTEIEEKRTRSVLS</sequence>
<protein>
    <submittedName>
        <fullName evidence="3">Uncharacterized protein</fullName>
    </submittedName>
</protein>
<accession>A0A0M3HP30</accession>
<organism evidence="2 3">
    <name type="scientific">Ascaris lumbricoides</name>
    <name type="common">Giant roundworm</name>
    <dbReference type="NCBI Taxonomy" id="6252"/>
    <lineage>
        <taxon>Eukaryota</taxon>
        <taxon>Metazoa</taxon>
        <taxon>Ecdysozoa</taxon>
        <taxon>Nematoda</taxon>
        <taxon>Chromadorea</taxon>
        <taxon>Rhabditida</taxon>
        <taxon>Spirurina</taxon>
        <taxon>Ascaridomorpha</taxon>
        <taxon>Ascaridoidea</taxon>
        <taxon>Ascarididae</taxon>
        <taxon>Ascaris</taxon>
    </lineage>
</organism>
<name>A0A0M3HP30_ASCLU</name>
<dbReference type="Proteomes" id="UP000036681">
    <property type="component" value="Unplaced"/>
</dbReference>
<dbReference type="WBParaSite" id="ALUE_0000357501-mRNA-1">
    <property type="protein sequence ID" value="ALUE_0000357501-mRNA-1"/>
    <property type="gene ID" value="ALUE_0000357501"/>
</dbReference>
<feature type="region of interest" description="Disordered" evidence="1">
    <location>
        <begin position="1"/>
        <end position="47"/>
    </location>
</feature>
<reference evidence="3" key="1">
    <citation type="submission" date="2017-02" db="UniProtKB">
        <authorList>
            <consortium name="WormBaseParasite"/>
        </authorList>
    </citation>
    <scope>IDENTIFICATION</scope>
</reference>